<evidence type="ECO:0000256" key="1">
    <source>
        <dbReference type="ARBA" id="ARBA00004651"/>
    </source>
</evidence>
<dbReference type="InterPro" id="IPR032816">
    <property type="entry name" value="VTT_dom"/>
</dbReference>
<comment type="caution">
    <text evidence="8">The sequence shown here is derived from an EMBL/GenBank/DDBJ whole genome shotgun (WGS) entry which is preliminary data.</text>
</comment>
<keyword evidence="3 6" id="KW-0812">Transmembrane</keyword>
<dbReference type="Pfam" id="PF09335">
    <property type="entry name" value="VTT_dom"/>
    <property type="match status" value="1"/>
</dbReference>
<feature type="transmembrane region" description="Helical" evidence="6">
    <location>
        <begin position="80"/>
        <end position="101"/>
    </location>
</feature>
<dbReference type="STRING" id="39480.EUAN_14320"/>
<keyword evidence="2 6" id="KW-1003">Cell membrane</keyword>
<accession>A0A1S1V636</accession>
<feature type="transmembrane region" description="Helical" evidence="6">
    <location>
        <begin position="53"/>
        <end position="73"/>
    </location>
</feature>
<evidence type="ECO:0000256" key="5">
    <source>
        <dbReference type="ARBA" id="ARBA00023136"/>
    </source>
</evidence>
<dbReference type="AlphaFoldDB" id="A0A1S1V636"/>
<dbReference type="PANTHER" id="PTHR12677:SF59">
    <property type="entry name" value="GOLGI APPARATUS MEMBRANE PROTEIN TVP38-RELATED"/>
    <property type="match status" value="1"/>
</dbReference>
<evidence type="ECO:0000313" key="8">
    <source>
        <dbReference type="EMBL" id="OHW61984.1"/>
    </source>
</evidence>
<feature type="transmembrane region" description="Helical" evidence="6">
    <location>
        <begin position="186"/>
        <end position="208"/>
    </location>
</feature>
<gene>
    <name evidence="8" type="primary">ydjZ_2</name>
    <name evidence="8" type="ORF">EUAN_14320</name>
</gene>
<evidence type="ECO:0000256" key="4">
    <source>
        <dbReference type="ARBA" id="ARBA00022989"/>
    </source>
</evidence>
<reference evidence="8 9" key="1">
    <citation type="submission" date="2016-09" db="EMBL/GenBank/DDBJ databases">
        <title>Genome sequence of Eubacterium angustum.</title>
        <authorList>
            <person name="Poehlein A."/>
            <person name="Daniel R."/>
        </authorList>
    </citation>
    <scope>NUCLEOTIDE SEQUENCE [LARGE SCALE GENOMIC DNA]</scope>
    <source>
        <strain evidence="8 9">DSM 1989</strain>
    </source>
</reference>
<comment type="subcellular location">
    <subcellularLocation>
        <location evidence="1 6">Cell membrane</location>
        <topology evidence="1 6">Multi-pass membrane protein</topology>
    </subcellularLocation>
</comment>
<feature type="domain" description="VTT" evidence="7">
    <location>
        <begin position="65"/>
        <end position="181"/>
    </location>
</feature>
<proteinExistence type="inferred from homology"/>
<evidence type="ECO:0000256" key="3">
    <source>
        <dbReference type="ARBA" id="ARBA00022692"/>
    </source>
</evidence>
<dbReference type="EMBL" id="MKIE01000005">
    <property type="protein sequence ID" value="OHW61984.1"/>
    <property type="molecule type" value="Genomic_DNA"/>
</dbReference>
<keyword evidence="5 6" id="KW-0472">Membrane</keyword>
<keyword evidence="4 6" id="KW-1133">Transmembrane helix</keyword>
<keyword evidence="9" id="KW-1185">Reference proteome</keyword>
<dbReference type="Proteomes" id="UP000180254">
    <property type="component" value="Unassembled WGS sequence"/>
</dbReference>
<name>A0A1S1V636_9FIRM</name>
<evidence type="ECO:0000256" key="6">
    <source>
        <dbReference type="RuleBase" id="RU366058"/>
    </source>
</evidence>
<comment type="similarity">
    <text evidence="6">Belongs to the TVP38/TMEM64 family.</text>
</comment>
<dbReference type="GO" id="GO:0005886">
    <property type="term" value="C:plasma membrane"/>
    <property type="evidence" value="ECO:0007669"/>
    <property type="project" value="UniProtKB-SubCell"/>
</dbReference>
<evidence type="ECO:0000256" key="2">
    <source>
        <dbReference type="ARBA" id="ARBA00022475"/>
    </source>
</evidence>
<dbReference type="PANTHER" id="PTHR12677">
    <property type="entry name" value="GOLGI APPARATUS MEMBRANE PROTEIN TVP38-RELATED"/>
    <property type="match status" value="1"/>
</dbReference>
<evidence type="ECO:0000259" key="7">
    <source>
        <dbReference type="Pfam" id="PF09335"/>
    </source>
</evidence>
<organism evidence="8 9">
    <name type="scientific">Andreesenia angusta</name>
    <dbReference type="NCBI Taxonomy" id="39480"/>
    <lineage>
        <taxon>Bacteria</taxon>
        <taxon>Bacillati</taxon>
        <taxon>Bacillota</taxon>
        <taxon>Tissierellia</taxon>
        <taxon>Tissierellales</taxon>
        <taxon>Gottschalkiaceae</taxon>
        <taxon>Andreesenia</taxon>
    </lineage>
</organism>
<sequence>MKSDKKVKIALGLFVAFMVCMFFMNKTDAVKNIGISDIRSFIDSKGSLGPIVYVVLLTLLPLLLFPDSLIVIAGGMAFGLGWGTVLTSIGSLLGGMISFYISRYVGKDFVQKYAKDISAFKGKNNKVNGFFLILILRLIPMFPFKVVSYSAGLTNVKAKDFAIATVIGSMPGIVVYTNLGDKSSDIGSSGFCISIALLIALTVGSIFVKKRLERKDEAS</sequence>
<protein>
    <recommendedName>
        <fullName evidence="6">TVP38/TMEM64 family membrane protein</fullName>
    </recommendedName>
</protein>
<feature type="transmembrane region" description="Helical" evidence="6">
    <location>
        <begin position="130"/>
        <end position="149"/>
    </location>
</feature>
<evidence type="ECO:0000313" key="9">
    <source>
        <dbReference type="Proteomes" id="UP000180254"/>
    </source>
</evidence>
<dbReference type="InterPro" id="IPR015414">
    <property type="entry name" value="TMEM64"/>
</dbReference>
<feature type="transmembrane region" description="Helical" evidence="6">
    <location>
        <begin position="161"/>
        <end position="180"/>
    </location>
</feature>